<dbReference type="GO" id="GO:0003700">
    <property type="term" value="F:DNA-binding transcription factor activity"/>
    <property type="evidence" value="ECO:0007669"/>
    <property type="project" value="InterPro"/>
</dbReference>
<dbReference type="Proteomes" id="UP000051587">
    <property type="component" value="Unassembled WGS sequence"/>
</dbReference>
<reference evidence="6 7" key="1">
    <citation type="submission" date="2015-09" db="EMBL/GenBank/DDBJ databases">
        <authorList>
            <consortium name="Swine Surveillance"/>
        </authorList>
    </citation>
    <scope>NUCLEOTIDE SEQUENCE [LARGE SCALE GENOMIC DNA]</scope>
    <source>
        <strain evidence="6 7">CECT 4357</strain>
    </source>
</reference>
<dbReference type="PROSITE" id="PS50931">
    <property type="entry name" value="HTH_LYSR"/>
    <property type="match status" value="1"/>
</dbReference>
<dbReference type="OrthoDB" id="9774011at2"/>
<dbReference type="STRING" id="53501.SAMN04488043_11132"/>
<dbReference type="InterPro" id="IPR050389">
    <property type="entry name" value="LysR-type_TF"/>
</dbReference>
<dbReference type="CDD" id="cd08417">
    <property type="entry name" value="PBP2_Nitroaromatics_like"/>
    <property type="match status" value="1"/>
</dbReference>
<sequence>MTPPDPMTVDFAALKVLRLVHAHGSFTRAAEALGVNQSTVSYAIDRLRKVFNDPLFVRQGSGIVATDRCQEIVAAAGRMVDEFAALTEPRHFDPANARATITLSCNFYERVTMVPPLVRRLREHAPGLKLDIISSTVQGKEQLARGESDLLIGPVQITEGGFYGRRLTGDHYVSVMALDNPLAGKALTADEFAAAPHVVVTYGGNWQSRYLVEVAAAGMVLNSIMEVPSPANLPDILIGTDLIATVPLRTARAYGDQVVFGQCPFPAPFDIDLYWTSRTHHSAMHKWVRKILGEIADELNQDRP</sequence>
<dbReference type="AlphaFoldDB" id="A0A0P1F8A5"/>
<dbReference type="Pfam" id="PF03466">
    <property type="entry name" value="LysR_substrate"/>
    <property type="match status" value="1"/>
</dbReference>
<evidence type="ECO:0000259" key="5">
    <source>
        <dbReference type="PROSITE" id="PS50931"/>
    </source>
</evidence>
<dbReference type="InterPro" id="IPR005119">
    <property type="entry name" value="LysR_subst-bd"/>
</dbReference>
<evidence type="ECO:0000256" key="3">
    <source>
        <dbReference type="ARBA" id="ARBA00023125"/>
    </source>
</evidence>
<dbReference type="RefSeq" id="WP_139193664.1">
    <property type="nucleotide sequence ID" value="NZ_CP051181.1"/>
</dbReference>
<organism evidence="6 7">
    <name type="scientific">Thalassovita gelatinovora</name>
    <name type="common">Thalassobius gelatinovorus</name>
    <dbReference type="NCBI Taxonomy" id="53501"/>
    <lineage>
        <taxon>Bacteria</taxon>
        <taxon>Pseudomonadati</taxon>
        <taxon>Pseudomonadota</taxon>
        <taxon>Alphaproteobacteria</taxon>
        <taxon>Rhodobacterales</taxon>
        <taxon>Roseobacteraceae</taxon>
        <taxon>Thalassovita</taxon>
    </lineage>
</organism>
<dbReference type="InterPro" id="IPR000847">
    <property type="entry name" value="LysR_HTH_N"/>
</dbReference>
<protein>
    <recommendedName>
        <fullName evidence="5">HTH lysR-type domain-containing protein</fullName>
    </recommendedName>
</protein>
<dbReference type="PRINTS" id="PR00039">
    <property type="entry name" value="HTHLYSR"/>
</dbReference>
<dbReference type="Pfam" id="PF00126">
    <property type="entry name" value="HTH_1"/>
    <property type="match status" value="1"/>
</dbReference>
<dbReference type="GO" id="GO:0003677">
    <property type="term" value="F:DNA binding"/>
    <property type="evidence" value="ECO:0007669"/>
    <property type="project" value="UniProtKB-KW"/>
</dbReference>
<dbReference type="InterPro" id="IPR036388">
    <property type="entry name" value="WH-like_DNA-bd_sf"/>
</dbReference>
<keyword evidence="3" id="KW-0238">DNA-binding</keyword>
<comment type="similarity">
    <text evidence="1">Belongs to the LysR transcriptional regulatory family.</text>
</comment>
<dbReference type="PANTHER" id="PTHR30118">
    <property type="entry name" value="HTH-TYPE TRANSCRIPTIONAL REGULATOR LEUO-RELATED"/>
    <property type="match status" value="1"/>
</dbReference>
<evidence type="ECO:0000256" key="2">
    <source>
        <dbReference type="ARBA" id="ARBA00023015"/>
    </source>
</evidence>
<keyword evidence="4" id="KW-0804">Transcription</keyword>
<dbReference type="InterPro" id="IPR037402">
    <property type="entry name" value="YidZ_PBP2"/>
</dbReference>
<dbReference type="InterPro" id="IPR036390">
    <property type="entry name" value="WH_DNA-bd_sf"/>
</dbReference>
<proteinExistence type="inferred from homology"/>
<keyword evidence="7" id="KW-1185">Reference proteome</keyword>
<feature type="domain" description="HTH lysR-type" evidence="5">
    <location>
        <begin position="9"/>
        <end position="66"/>
    </location>
</feature>
<evidence type="ECO:0000256" key="1">
    <source>
        <dbReference type="ARBA" id="ARBA00009437"/>
    </source>
</evidence>
<keyword evidence="2" id="KW-0805">Transcription regulation</keyword>
<evidence type="ECO:0000256" key="4">
    <source>
        <dbReference type="ARBA" id="ARBA00023163"/>
    </source>
</evidence>
<dbReference type="SUPFAM" id="SSF46785">
    <property type="entry name" value="Winged helix' DNA-binding domain"/>
    <property type="match status" value="1"/>
</dbReference>
<accession>A0A0P1F8A5</accession>
<gene>
    <name evidence="6" type="primary">syrM1</name>
    <name evidence="6" type="ORF">TG4357_01221</name>
</gene>
<dbReference type="Gene3D" id="3.40.190.10">
    <property type="entry name" value="Periplasmic binding protein-like II"/>
    <property type="match status" value="2"/>
</dbReference>
<dbReference type="EMBL" id="CYSA01000015">
    <property type="protein sequence ID" value="CUH64341.1"/>
    <property type="molecule type" value="Genomic_DNA"/>
</dbReference>
<evidence type="ECO:0000313" key="7">
    <source>
        <dbReference type="Proteomes" id="UP000051587"/>
    </source>
</evidence>
<dbReference type="PANTHER" id="PTHR30118:SF6">
    <property type="entry name" value="HTH-TYPE TRANSCRIPTIONAL REGULATOR LEUO"/>
    <property type="match status" value="1"/>
</dbReference>
<dbReference type="SUPFAM" id="SSF53850">
    <property type="entry name" value="Periplasmic binding protein-like II"/>
    <property type="match status" value="1"/>
</dbReference>
<name>A0A0P1F8A5_THAGE</name>
<evidence type="ECO:0000313" key="6">
    <source>
        <dbReference type="EMBL" id="CUH64341.1"/>
    </source>
</evidence>
<dbReference type="Gene3D" id="1.10.10.10">
    <property type="entry name" value="Winged helix-like DNA-binding domain superfamily/Winged helix DNA-binding domain"/>
    <property type="match status" value="1"/>
</dbReference>